<keyword evidence="1" id="KW-0812">Transmembrane</keyword>
<evidence type="ECO:0000313" key="4">
    <source>
        <dbReference type="Proteomes" id="UP001156102"/>
    </source>
</evidence>
<proteinExistence type="predicted"/>
<protein>
    <submittedName>
        <fullName evidence="3">DUF58 domain-containing protein</fullName>
    </submittedName>
</protein>
<dbReference type="AlphaFoldDB" id="A0AA41XAK3"/>
<reference evidence="3" key="1">
    <citation type="submission" date="2022-07" db="EMBL/GenBank/DDBJ databases">
        <authorList>
            <person name="Li W.-J."/>
            <person name="Deng Q.-Q."/>
        </authorList>
    </citation>
    <scope>NUCLEOTIDE SEQUENCE</scope>
    <source>
        <strain evidence="3">SYSU M60031</strain>
    </source>
</reference>
<sequence>MMRALRARLRHTGRRLLAPGFLLTTFIFAMFQGGFVSWFLFYSFLPFGLYAILLPLQGLRIASITRTTNQKEYGAGEPFTATITIERNSWLPLLYLAAEDVLPDSMRQETVKVLLFPWWKRRIEISYQLPSIPRGEHVLKTVKLRTGDFFGFVSLEKEYEVYDRFLVYPQYVDMVYRQFETRFEQGTTASTIHIERDTAVTAGVREYKPGDRFSWIDWKSSARRSRLMTKEFEQQQSHDVVLFMDRAASPQFEQLVTFAASLARAVLRKGSQLAFVSSGRERTVLPLRPGERQQQDILYHLAKVRDDSPFSFAQTSSAELRKLPRQVTCMIATSRLSPDIQQAAERLGSHGFVLVFVVKDKTGQLSGAEHAILEALKQRGIFVKAVHEGQYHRAFSEVGR</sequence>
<feature type="transmembrane region" description="Helical" evidence="1">
    <location>
        <begin position="12"/>
        <end position="31"/>
    </location>
</feature>
<feature type="domain" description="DUF58" evidence="2">
    <location>
        <begin position="204"/>
        <end position="364"/>
    </location>
</feature>
<dbReference type="EMBL" id="JANCLT010000007">
    <property type="protein sequence ID" value="MCP8969784.1"/>
    <property type="molecule type" value="Genomic_DNA"/>
</dbReference>
<dbReference type="RefSeq" id="WP_254759702.1">
    <property type="nucleotide sequence ID" value="NZ_JANCLT010000007.1"/>
</dbReference>
<keyword evidence="4" id="KW-1185">Reference proteome</keyword>
<keyword evidence="1" id="KW-1133">Transmembrane helix</keyword>
<evidence type="ECO:0000313" key="3">
    <source>
        <dbReference type="EMBL" id="MCP8969784.1"/>
    </source>
</evidence>
<accession>A0AA41XAK3</accession>
<name>A0AA41XAK3_9BACI</name>
<evidence type="ECO:0000256" key="1">
    <source>
        <dbReference type="SAM" id="Phobius"/>
    </source>
</evidence>
<keyword evidence="1" id="KW-0472">Membrane</keyword>
<gene>
    <name evidence="3" type="ORF">NK662_14730</name>
</gene>
<dbReference type="InterPro" id="IPR002881">
    <property type="entry name" value="DUF58"/>
</dbReference>
<dbReference type="PANTHER" id="PTHR34351:SF2">
    <property type="entry name" value="DUF58 DOMAIN-CONTAINING PROTEIN"/>
    <property type="match status" value="1"/>
</dbReference>
<dbReference type="Proteomes" id="UP001156102">
    <property type="component" value="Unassembled WGS sequence"/>
</dbReference>
<comment type="caution">
    <text evidence="3">The sequence shown here is derived from an EMBL/GenBank/DDBJ whole genome shotgun (WGS) entry which is preliminary data.</text>
</comment>
<organism evidence="3 4">
    <name type="scientific">Ectobacillus ponti</name>
    <dbReference type="NCBI Taxonomy" id="2961894"/>
    <lineage>
        <taxon>Bacteria</taxon>
        <taxon>Bacillati</taxon>
        <taxon>Bacillota</taxon>
        <taxon>Bacilli</taxon>
        <taxon>Bacillales</taxon>
        <taxon>Bacillaceae</taxon>
        <taxon>Ectobacillus</taxon>
    </lineage>
</organism>
<evidence type="ECO:0000259" key="2">
    <source>
        <dbReference type="Pfam" id="PF01882"/>
    </source>
</evidence>
<dbReference type="Pfam" id="PF01882">
    <property type="entry name" value="DUF58"/>
    <property type="match status" value="1"/>
</dbReference>
<dbReference type="PANTHER" id="PTHR34351">
    <property type="entry name" value="SLR1927 PROTEIN-RELATED"/>
    <property type="match status" value="1"/>
</dbReference>